<feature type="domain" description="ArnT-like N-terminal" evidence="8">
    <location>
        <begin position="70"/>
        <end position="222"/>
    </location>
</feature>
<proteinExistence type="predicted"/>
<reference evidence="9 10" key="1">
    <citation type="submission" date="2014-07" db="EMBL/GenBank/DDBJ databases">
        <title>Methanogenic archaea and the global carbon cycle.</title>
        <authorList>
            <person name="Henriksen J.R."/>
            <person name="Luke J."/>
            <person name="Reinhart S."/>
            <person name="Benedict M.N."/>
            <person name="Youngblut N.D."/>
            <person name="Metcalf M.E."/>
            <person name="Whitaker R.J."/>
            <person name="Metcalf W.W."/>
        </authorList>
    </citation>
    <scope>NUCLEOTIDE SEQUENCE [LARGE SCALE GENOMIC DNA]</scope>
    <source>
        <strain evidence="9 10">Z-761</strain>
    </source>
</reference>
<dbReference type="InterPro" id="IPR019962">
    <property type="entry name" value="CHP03663"/>
</dbReference>
<feature type="transmembrane region" description="Helical" evidence="7">
    <location>
        <begin position="191"/>
        <end position="210"/>
    </location>
</feature>
<keyword evidence="5 7" id="KW-1133">Transmembrane helix</keyword>
<dbReference type="AlphaFoldDB" id="A0A0E3Q700"/>
<evidence type="ECO:0000259" key="8">
    <source>
        <dbReference type="Pfam" id="PF02366"/>
    </source>
</evidence>
<dbReference type="RefSeq" id="WP_048122794.1">
    <property type="nucleotide sequence ID" value="NZ_CP009520.1"/>
</dbReference>
<evidence type="ECO:0000313" key="10">
    <source>
        <dbReference type="Proteomes" id="UP000033096"/>
    </source>
</evidence>
<protein>
    <recommendedName>
        <fullName evidence="8">ArnT-like N-terminal domain-containing protein</fullName>
    </recommendedName>
</protein>
<dbReference type="KEGG" id="mvc:MSVAZ_3139"/>
<name>A0A0E3Q700_9EURY</name>
<comment type="subcellular location">
    <subcellularLocation>
        <location evidence="1">Endomembrane system</location>
        <topology evidence="1">Multi-pass membrane protein</topology>
    </subcellularLocation>
</comment>
<dbReference type="PANTHER" id="PTHR41710:SF2">
    <property type="entry name" value="GLYCOSYL TRANSFERASE FAMILY 39_83 DOMAIN-CONTAINING PROTEIN"/>
    <property type="match status" value="1"/>
</dbReference>
<dbReference type="Pfam" id="PF02366">
    <property type="entry name" value="PMT"/>
    <property type="match status" value="1"/>
</dbReference>
<dbReference type="GO" id="GO:0012505">
    <property type="term" value="C:endomembrane system"/>
    <property type="evidence" value="ECO:0007669"/>
    <property type="project" value="UniProtKB-SubCell"/>
</dbReference>
<dbReference type="PIRSF" id="PIRSF030218">
    <property type="entry name" value="Mannosyltr_MA4085_prd"/>
    <property type="match status" value="1"/>
</dbReference>
<evidence type="ECO:0000313" key="9">
    <source>
        <dbReference type="EMBL" id="AKB45408.1"/>
    </source>
</evidence>
<keyword evidence="10" id="KW-1185">Reference proteome</keyword>
<sequence>MQRGRDYNTKNSPELSEKKYKILGFLIIFFALSIRLFDLGERVFHHDESVHASFTLRLLETGQYRYNPAYHGPFLFHSTAVVFHFLGINDTTARLIPVFFGVAAILLLFLLKKELGERGVLWSAFLLSFSPSMVYFSRFFRNDPIIVFCTLATVIGGIRYLENLHSPKRYPYLILTASSLAIAVSSKENAYLIILMFGAYAGIYSLYRFYSDWKKEKLSLKKTLILKISAIFPFIPEVLLSGTLFIFIVMLFYTSLFRTPETLFSIVERAFSHWMEMHRIERIGGPFYFYIPILLVYESPILIFGTAGIVHFLKKKGENASFFMFLSYWAVASLLLYSYLQEKVPWLVVHIVLPFGILAGAYLGDFFSRAPGQRQKNLLGTENMNLSGTENITSGTENMNLLGTENITSGTDKNPTFETKRSRAHIFVVGILVLTLIISLAQCISVNFYRSMEPDELMTYSQASPDIRQLMEKIEEFNIGPETLSISVVDPENLYWPLPWYLRDYEKATYYTEPQAKAKYDAIIVPAKYRMYEVIPEEKYASYNFSLRPGKEFTLYYNKELENTEEKRI</sequence>
<dbReference type="GO" id="GO:0006493">
    <property type="term" value="P:protein O-linked glycosylation"/>
    <property type="evidence" value="ECO:0007669"/>
    <property type="project" value="InterPro"/>
</dbReference>
<evidence type="ECO:0000256" key="3">
    <source>
        <dbReference type="ARBA" id="ARBA00022679"/>
    </source>
</evidence>
<dbReference type="GO" id="GO:0000030">
    <property type="term" value="F:mannosyltransferase activity"/>
    <property type="evidence" value="ECO:0007669"/>
    <property type="project" value="InterPro"/>
</dbReference>
<evidence type="ECO:0000256" key="2">
    <source>
        <dbReference type="ARBA" id="ARBA00022676"/>
    </source>
</evidence>
<keyword evidence="2" id="KW-0328">Glycosyltransferase</keyword>
<dbReference type="GO" id="GO:0016020">
    <property type="term" value="C:membrane"/>
    <property type="evidence" value="ECO:0007669"/>
    <property type="project" value="InterPro"/>
</dbReference>
<organism evidence="9 10">
    <name type="scientific">Methanosarcina vacuolata Z-761</name>
    <dbReference type="NCBI Taxonomy" id="1434123"/>
    <lineage>
        <taxon>Archaea</taxon>
        <taxon>Methanobacteriati</taxon>
        <taxon>Methanobacteriota</taxon>
        <taxon>Stenosarchaea group</taxon>
        <taxon>Methanomicrobia</taxon>
        <taxon>Methanosarcinales</taxon>
        <taxon>Methanosarcinaceae</taxon>
        <taxon>Methanosarcina</taxon>
    </lineage>
</organism>
<feature type="transmembrane region" description="Helical" evidence="7">
    <location>
        <begin position="346"/>
        <end position="367"/>
    </location>
</feature>
<dbReference type="PANTHER" id="PTHR41710">
    <property type="entry name" value="GLYCOSYL TRANSFERASE, FAMILY 39"/>
    <property type="match status" value="1"/>
</dbReference>
<gene>
    <name evidence="9" type="ORF">MSVAZ_3139</name>
</gene>
<evidence type="ECO:0000256" key="5">
    <source>
        <dbReference type="ARBA" id="ARBA00022989"/>
    </source>
</evidence>
<feature type="transmembrane region" description="Helical" evidence="7">
    <location>
        <begin position="120"/>
        <end position="139"/>
    </location>
</feature>
<dbReference type="GeneID" id="24811667"/>
<dbReference type="HOGENOM" id="CLU_021313_0_0_2"/>
<evidence type="ECO:0000256" key="1">
    <source>
        <dbReference type="ARBA" id="ARBA00004127"/>
    </source>
</evidence>
<keyword evidence="3" id="KW-0808">Transferase</keyword>
<feature type="transmembrane region" description="Helical" evidence="7">
    <location>
        <begin position="287"/>
        <end position="310"/>
    </location>
</feature>
<feature type="transmembrane region" description="Helical" evidence="7">
    <location>
        <begin position="145"/>
        <end position="162"/>
    </location>
</feature>
<feature type="transmembrane region" description="Helical" evidence="7">
    <location>
        <begin position="231"/>
        <end position="253"/>
    </location>
</feature>
<feature type="transmembrane region" description="Helical" evidence="7">
    <location>
        <begin position="426"/>
        <end position="449"/>
    </location>
</feature>
<feature type="transmembrane region" description="Helical" evidence="7">
    <location>
        <begin position="20"/>
        <end position="37"/>
    </location>
</feature>
<dbReference type="EMBL" id="CP009520">
    <property type="protein sequence ID" value="AKB45408.1"/>
    <property type="molecule type" value="Genomic_DNA"/>
</dbReference>
<feature type="transmembrane region" description="Helical" evidence="7">
    <location>
        <begin position="92"/>
        <end position="111"/>
    </location>
</feature>
<dbReference type="PATRIC" id="fig|1434123.4.peg.3851"/>
<evidence type="ECO:0000256" key="4">
    <source>
        <dbReference type="ARBA" id="ARBA00022692"/>
    </source>
</evidence>
<dbReference type="Proteomes" id="UP000033096">
    <property type="component" value="Chromosome"/>
</dbReference>
<dbReference type="InterPro" id="IPR016950">
    <property type="entry name" value="Manno-Trfase_MA4085_prd"/>
</dbReference>
<keyword evidence="6 7" id="KW-0472">Membrane</keyword>
<evidence type="ECO:0000256" key="7">
    <source>
        <dbReference type="SAM" id="Phobius"/>
    </source>
</evidence>
<dbReference type="STRING" id="1434123.MSVAZ_3139"/>
<dbReference type="NCBIfam" id="TIGR03663">
    <property type="entry name" value="flippase activity-associated protein Agl23"/>
    <property type="match status" value="1"/>
</dbReference>
<evidence type="ECO:0000256" key="6">
    <source>
        <dbReference type="ARBA" id="ARBA00023136"/>
    </source>
</evidence>
<feature type="transmembrane region" description="Helical" evidence="7">
    <location>
        <begin position="322"/>
        <end position="340"/>
    </location>
</feature>
<dbReference type="InterPro" id="IPR003342">
    <property type="entry name" value="ArnT-like_N"/>
</dbReference>
<keyword evidence="4 7" id="KW-0812">Transmembrane</keyword>
<accession>A0A0E3Q700</accession>